<name>A0AAE0ZCP6_9GAST</name>
<dbReference type="EMBL" id="JAWDGP010004176">
    <property type="protein sequence ID" value="KAK3767004.1"/>
    <property type="molecule type" value="Genomic_DNA"/>
</dbReference>
<accession>A0AAE0ZCP6</accession>
<gene>
    <name evidence="2" type="ORF">RRG08_034099</name>
</gene>
<dbReference type="AlphaFoldDB" id="A0AAE0ZCP6"/>
<proteinExistence type="predicted"/>
<evidence type="ECO:0000256" key="1">
    <source>
        <dbReference type="SAM" id="MobiDB-lite"/>
    </source>
</evidence>
<dbReference type="Proteomes" id="UP001283361">
    <property type="component" value="Unassembled WGS sequence"/>
</dbReference>
<sequence>MGAQEISLAISLLEVKAKESTDFIQVEDQLETSAALYWRVLTKALVVIGFIDGERVLVLRVQEAPAYVESERRKNQQDLNSTCGRSAGDTGGGNHDLTT</sequence>
<reference evidence="2" key="1">
    <citation type="journal article" date="2023" name="G3 (Bethesda)">
        <title>A reference genome for the long-term kleptoplast-retaining sea slug Elysia crispata morphotype clarki.</title>
        <authorList>
            <person name="Eastman K.E."/>
            <person name="Pendleton A.L."/>
            <person name="Shaikh M.A."/>
            <person name="Suttiyut T."/>
            <person name="Ogas R."/>
            <person name="Tomko P."/>
            <person name="Gavelis G."/>
            <person name="Widhalm J.R."/>
            <person name="Wisecaver J.H."/>
        </authorList>
    </citation>
    <scope>NUCLEOTIDE SEQUENCE</scope>
    <source>
        <strain evidence="2">ECLA1</strain>
    </source>
</reference>
<feature type="region of interest" description="Disordered" evidence="1">
    <location>
        <begin position="69"/>
        <end position="99"/>
    </location>
</feature>
<evidence type="ECO:0000313" key="2">
    <source>
        <dbReference type="EMBL" id="KAK3767004.1"/>
    </source>
</evidence>
<feature type="compositionally biased region" description="Gly residues" evidence="1">
    <location>
        <begin position="89"/>
        <end position="99"/>
    </location>
</feature>
<organism evidence="2 3">
    <name type="scientific">Elysia crispata</name>
    <name type="common">lettuce slug</name>
    <dbReference type="NCBI Taxonomy" id="231223"/>
    <lineage>
        <taxon>Eukaryota</taxon>
        <taxon>Metazoa</taxon>
        <taxon>Spiralia</taxon>
        <taxon>Lophotrochozoa</taxon>
        <taxon>Mollusca</taxon>
        <taxon>Gastropoda</taxon>
        <taxon>Heterobranchia</taxon>
        <taxon>Euthyneura</taxon>
        <taxon>Panpulmonata</taxon>
        <taxon>Sacoglossa</taxon>
        <taxon>Placobranchoidea</taxon>
        <taxon>Plakobranchidae</taxon>
        <taxon>Elysia</taxon>
    </lineage>
</organism>
<protein>
    <submittedName>
        <fullName evidence="2">Uncharacterized protein</fullName>
    </submittedName>
</protein>
<evidence type="ECO:0000313" key="3">
    <source>
        <dbReference type="Proteomes" id="UP001283361"/>
    </source>
</evidence>
<keyword evidence="3" id="KW-1185">Reference proteome</keyword>
<comment type="caution">
    <text evidence="2">The sequence shown here is derived from an EMBL/GenBank/DDBJ whole genome shotgun (WGS) entry which is preliminary data.</text>
</comment>